<dbReference type="GO" id="GO:0003723">
    <property type="term" value="F:RNA binding"/>
    <property type="evidence" value="ECO:0007669"/>
    <property type="project" value="TreeGrafter"/>
</dbReference>
<dbReference type="SMART" id="SM00343">
    <property type="entry name" value="ZnF_C2HC"/>
    <property type="match status" value="1"/>
</dbReference>
<dbReference type="InterPro" id="IPR006568">
    <property type="entry name" value="PSP_pro-rich"/>
</dbReference>
<dbReference type="GO" id="GO:0005654">
    <property type="term" value="C:nucleoplasm"/>
    <property type="evidence" value="ECO:0007669"/>
    <property type="project" value="UniProtKB-SubCell"/>
</dbReference>
<evidence type="ECO:0000256" key="3">
    <source>
        <dbReference type="ARBA" id="ARBA00022723"/>
    </source>
</evidence>
<organism evidence="10 11">
    <name type="scientific">Mucor lusitanicus CBS 277.49</name>
    <dbReference type="NCBI Taxonomy" id="747725"/>
    <lineage>
        <taxon>Eukaryota</taxon>
        <taxon>Fungi</taxon>
        <taxon>Fungi incertae sedis</taxon>
        <taxon>Mucoromycota</taxon>
        <taxon>Mucoromycotina</taxon>
        <taxon>Mucoromycetes</taxon>
        <taxon>Mucorales</taxon>
        <taxon>Mucorineae</taxon>
        <taxon>Mucoraceae</taxon>
        <taxon>Mucor</taxon>
    </lineage>
</organism>
<evidence type="ECO:0000256" key="8">
    <source>
        <dbReference type="SAM" id="MobiDB-lite"/>
    </source>
</evidence>
<protein>
    <submittedName>
        <fullName evidence="10">CCHC-type zinc finger transcription factor</fullName>
    </submittedName>
</protein>
<dbReference type="GO" id="GO:0071013">
    <property type="term" value="C:catalytic step 2 spliceosome"/>
    <property type="evidence" value="ECO:0007669"/>
    <property type="project" value="TreeGrafter"/>
</dbReference>
<dbReference type="InterPro" id="IPR052115">
    <property type="entry name" value="NEXT_complex_subunit_ZCCHC8"/>
</dbReference>
<dbReference type="InterPro" id="IPR036875">
    <property type="entry name" value="Znf_CCHC_sf"/>
</dbReference>
<comment type="caution">
    <text evidence="10">The sequence shown here is derived from an EMBL/GenBank/DDBJ whole genome shotgun (WGS) entry which is preliminary data.</text>
</comment>
<accession>A0A168QAK6</accession>
<gene>
    <name evidence="10" type="ORF">MUCCIDRAFT_159130</name>
</gene>
<comment type="similarity">
    <text evidence="2">Belongs to the ZCCHC8 family.</text>
</comment>
<dbReference type="OrthoDB" id="8026949at2759"/>
<keyword evidence="3" id="KW-0479">Metal-binding</keyword>
<evidence type="ECO:0000256" key="5">
    <source>
        <dbReference type="ARBA" id="ARBA00022833"/>
    </source>
</evidence>
<dbReference type="InterPro" id="IPR001878">
    <property type="entry name" value="Znf_CCHC"/>
</dbReference>
<evidence type="ECO:0000256" key="1">
    <source>
        <dbReference type="ARBA" id="ARBA00004642"/>
    </source>
</evidence>
<dbReference type="PANTHER" id="PTHR13316:SF0">
    <property type="entry name" value="ZINC FINGER CCHC DOMAIN-CONTAINING PROTEIN 8"/>
    <property type="match status" value="1"/>
</dbReference>
<keyword evidence="5" id="KW-0862">Zinc</keyword>
<dbReference type="PROSITE" id="PS50158">
    <property type="entry name" value="ZF_CCHC"/>
    <property type="match status" value="1"/>
</dbReference>
<dbReference type="PANTHER" id="PTHR13316">
    <property type="entry name" value="ZINC FINGER, CCHC DOMAIN CONTAINING 8"/>
    <property type="match status" value="1"/>
</dbReference>
<name>A0A168QAK6_MUCCL</name>
<dbReference type="VEuPathDB" id="FungiDB:MUCCIDRAFT_159130"/>
<dbReference type="AlphaFoldDB" id="A0A168QAK6"/>
<evidence type="ECO:0000256" key="6">
    <source>
        <dbReference type="ARBA" id="ARBA00023242"/>
    </source>
</evidence>
<dbReference type="Proteomes" id="UP000077051">
    <property type="component" value="Unassembled WGS sequence"/>
</dbReference>
<keyword evidence="4 7" id="KW-0863">Zinc-finger</keyword>
<evidence type="ECO:0000256" key="4">
    <source>
        <dbReference type="ARBA" id="ARBA00022771"/>
    </source>
</evidence>
<dbReference type="GO" id="GO:0008270">
    <property type="term" value="F:zinc ion binding"/>
    <property type="evidence" value="ECO:0007669"/>
    <property type="project" value="UniProtKB-KW"/>
</dbReference>
<dbReference type="Pfam" id="PF00098">
    <property type="entry name" value="zf-CCHC"/>
    <property type="match status" value="1"/>
</dbReference>
<keyword evidence="11" id="KW-1185">Reference proteome</keyword>
<dbReference type="Gene3D" id="4.10.60.10">
    <property type="entry name" value="Zinc finger, CCHC-type"/>
    <property type="match status" value="1"/>
</dbReference>
<dbReference type="STRING" id="747725.A0A168QAK6"/>
<proteinExistence type="inferred from homology"/>
<reference evidence="10 11" key="1">
    <citation type="submission" date="2015-06" db="EMBL/GenBank/DDBJ databases">
        <title>Expansion of signal transduction pathways in fungi by whole-genome duplication.</title>
        <authorList>
            <consortium name="DOE Joint Genome Institute"/>
            <person name="Corrochano L.M."/>
            <person name="Kuo A."/>
            <person name="Marcet-Houben M."/>
            <person name="Polaino S."/>
            <person name="Salamov A."/>
            <person name="Villalobos J.M."/>
            <person name="Alvarez M.I."/>
            <person name="Avalos J."/>
            <person name="Benito E.P."/>
            <person name="Benoit I."/>
            <person name="Burger G."/>
            <person name="Camino L.P."/>
            <person name="Canovas D."/>
            <person name="Cerda-Olmedo E."/>
            <person name="Cheng J.-F."/>
            <person name="Dominguez A."/>
            <person name="Elias M."/>
            <person name="Eslava A.P."/>
            <person name="Glaser F."/>
            <person name="Grimwood J."/>
            <person name="Gutierrez G."/>
            <person name="Heitman J."/>
            <person name="Henrissat B."/>
            <person name="Iturriaga E.A."/>
            <person name="Lang B.F."/>
            <person name="Lavin J.L."/>
            <person name="Lee S."/>
            <person name="Li W."/>
            <person name="Lindquist E."/>
            <person name="Lopez-Garcia S."/>
            <person name="Luque E.M."/>
            <person name="Marcos A.T."/>
            <person name="Martin J."/>
            <person name="Mccluskey K."/>
            <person name="Medina H.R."/>
            <person name="Miralles-Duran A."/>
            <person name="Miyazaki A."/>
            <person name="Munoz-Torres E."/>
            <person name="Oguiza J.A."/>
            <person name="Ohm R."/>
            <person name="Olmedo M."/>
            <person name="Orejas M."/>
            <person name="Ortiz-Castellanos L."/>
            <person name="Pisabarro A.G."/>
            <person name="Rodriguez-Romero J."/>
            <person name="Ruiz-Herrera J."/>
            <person name="Ruiz-Vazquez R."/>
            <person name="Sanz C."/>
            <person name="Schackwitz W."/>
            <person name="Schmutz J."/>
            <person name="Shahriari M."/>
            <person name="Shelest E."/>
            <person name="Silva-Franco F."/>
            <person name="Soanes D."/>
            <person name="Syed K."/>
            <person name="Tagua V.G."/>
            <person name="Talbot N.J."/>
            <person name="Thon M."/>
            <person name="De Vries R.P."/>
            <person name="Wiebenga A."/>
            <person name="Yadav J.S."/>
            <person name="Braun E.L."/>
            <person name="Baker S."/>
            <person name="Garre V."/>
            <person name="Horwitz B."/>
            <person name="Torres-Martinez S."/>
            <person name="Idnurm A."/>
            <person name="Herrera-Estrella A."/>
            <person name="Gabaldon T."/>
            <person name="Grigoriev I.V."/>
        </authorList>
    </citation>
    <scope>NUCLEOTIDE SEQUENCE [LARGE SCALE GENOMIC DNA]</scope>
    <source>
        <strain evidence="10 11">CBS 277.49</strain>
    </source>
</reference>
<feature type="domain" description="CCHC-type" evidence="9">
    <location>
        <begin position="166"/>
        <end position="181"/>
    </location>
</feature>
<feature type="compositionally biased region" description="Basic and acidic residues" evidence="8">
    <location>
        <begin position="375"/>
        <end position="384"/>
    </location>
</feature>
<keyword evidence="6" id="KW-0539">Nucleus</keyword>
<feature type="region of interest" description="Disordered" evidence="8">
    <location>
        <begin position="341"/>
        <end position="393"/>
    </location>
</feature>
<feature type="compositionally biased region" description="Polar residues" evidence="8">
    <location>
        <begin position="353"/>
        <end position="370"/>
    </location>
</feature>
<comment type="subcellular location">
    <subcellularLocation>
        <location evidence="1">Nucleus</location>
        <location evidence="1">Nucleoplasm</location>
    </subcellularLocation>
</comment>
<dbReference type="EMBL" id="AMYB01000001">
    <property type="protein sequence ID" value="OAD08961.1"/>
    <property type="molecule type" value="Genomic_DNA"/>
</dbReference>
<sequence length="393" mass="45123">MTTAHVLRQQVLDQLYQILKDPLLYGNSILLNIVNAPKDGLVSLKLVYSLTSQLKPYPLEYVTYCVPRDLDQRFRCSSDFTRVGLKDNARFYETNAFGFIEEDLDHVDTSKPSRVQPVIYDNGKFYIDDEHHRSQGPSHVRFYEYDALDIQPLGRDAPLNDCGFACYNCGKRGHHFRDCPRPKDYSKINNHADRLFTHVERDAMKPGRLSQQLKEALGMALEQDEPPYYSRMRYYGYPPGYISCTSNNSSSTTETPMLKVYDGDYVIHTKDGGSQDTRLQPTHTYTVDYPGLYNSTYNEIQPTEAVDQPASYTSDQTQMLQQQWDEYYYNQYQQYYQHMYYTTSEPPPPPPGTESSVQTSVNADNLTTLIGHSKQANDDNKSDDMDISSGDEG</sequence>
<evidence type="ECO:0000259" key="9">
    <source>
        <dbReference type="PROSITE" id="PS50158"/>
    </source>
</evidence>
<dbReference type="Pfam" id="PF04046">
    <property type="entry name" value="PSP"/>
    <property type="match status" value="1"/>
</dbReference>
<dbReference type="SMART" id="SM00581">
    <property type="entry name" value="PSP"/>
    <property type="match status" value="1"/>
</dbReference>
<evidence type="ECO:0000256" key="2">
    <source>
        <dbReference type="ARBA" id="ARBA00007497"/>
    </source>
</evidence>
<evidence type="ECO:0000313" key="10">
    <source>
        <dbReference type="EMBL" id="OAD08961.1"/>
    </source>
</evidence>
<evidence type="ECO:0000313" key="11">
    <source>
        <dbReference type="Proteomes" id="UP000077051"/>
    </source>
</evidence>
<dbReference type="SUPFAM" id="SSF57756">
    <property type="entry name" value="Retrovirus zinc finger-like domains"/>
    <property type="match status" value="1"/>
</dbReference>
<evidence type="ECO:0000256" key="7">
    <source>
        <dbReference type="PROSITE-ProRule" id="PRU00047"/>
    </source>
</evidence>